<evidence type="ECO:0000313" key="2">
    <source>
        <dbReference type="Proteomes" id="UP000789901"/>
    </source>
</evidence>
<feature type="non-terminal residue" evidence="1">
    <location>
        <position position="1"/>
    </location>
</feature>
<organism evidence="1 2">
    <name type="scientific">Gigaspora margarita</name>
    <dbReference type="NCBI Taxonomy" id="4874"/>
    <lineage>
        <taxon>Eukaryota</taxon>
        <taxon>Fungi</taxon>
        <taxon>Fungi incertae sedis</taxon>
        <taxon>Mucoromycota</taxon>
        <taxon>Glomeromycotina</taxon>
        <taxon>Glomeromycetes</taxon>
        <taxon>Diversisporales</taxon>
        <taxon>Gigasporaceae</taxon>
        <taxon>Gigaspora</taxon>
    </lineage>
</organism>
<protein>
    <submittedName>
        <fullName evidence="1">42073_t:CDS:1</fullName>
    </submittedName>
</protein>
<accession>A0ABN7UYL2</accession>
<comment type="caution">
    <text evidence="1">The sequence shown here is derived from an EMBL/GenBank/DDBJ whole genome shotgun (WGS) entry which is preliminary data.</text>
</comment>
<dbReference type="Proteomes" id="UP000789901">
    <property type="component" value="Unassembled WGS sequence"/>
</dbReference>
<keyword evidence="2" id="KW-1185">Reference proteome</keyword>
<evidence type="ECO:0000313" key="1">
    <source>
        <dbReference type="EMBL" id="CAG8700711.1"/>
    </source>
</evidence>
<dbReference type="EMBL" id="CAJVQB010007293">
    <property type="protein sequence ID" value="CAG8700711.1"/>
    <property type="molecule type" value="Genomic_DNA"/>
</dbReference>
<name>A0ABN7UYL2_GIGMA</name>
<gene>
    <name evidence="1" type="ORF">GMARGA_LOCUS12108</name>
</gene>
<reference evidence="1 2" key="1">
    <citation type="submission" date="2021-06" db="EMBL/GenBank/DDBJ databases">
        <authorList>
            <person name="Kallberg Y."/>
            <person name="Tangrot J."/>
            <person name="Rosling A."/>
        </authorList>
    </citation>
    <scope>NUCLEOTIDE SEQUENCE [LARGE SCALE GENOMIC DNA]</scope>
    <source>
        <strain evidence="1 2">120-4 pot B 10/14</strain>
    </source>
</reference>
<sequence>LHNPGLVTIIRKANEVYSNIAYKQSAKKPLSQEKLNFIKFRDEIESSAIKVTHVTGDNQEKIIQKKKLLIDNECGTMDYGLEETLLSETTKETTTIHKETKTASRE</sequence>
<proteinExistence type="predicted"/>